<feature type="compositionally biased region" description="Basic and acidic residues" evidence="7">
    <location>
        <begin position="501"/>
        <end position="511"/>
    </location>
</feature>
<dbReference type="GO" id="GO:0051301">
    <property type="term" value="P:cell division"/>
    <property type="evidence" value="ECO:0007669"/>
    <property type="project" value="UniProtKB-KW"/>
</dbReference>
<dbReference type="Proteomes" id="UP001152320">
    <property type="component" value="Chromosome 1"/>
</dbReference>
<dbReference type="GO" id="GO:0042393">
    <property type="term" value="F:histone binding"/>
    <property type="evidence" value="ECO:0007669"/>
    <property type="project" value="TreeGrafter"/>
</dbReference>
<keyword evidence="4" id="KW-0226">DNA condensation</keyword>
<name>A0A9Q1CUD3_HOLLE</name>
<dbReference type="InterPro" id="IPR016024">
    <property type="entry name" value="ARM-type_fold"/>
</dbReference>
<evidence type="ECO:0000259" key="8">
    <source>
        <dbReference type="Pfam" id="PF12717"/>
    </source>
</evidence>
<dbReference type="GO" id="GO:0000796">
    <property type="term" value="C:condensin complex"/>
    <property type="evidence" value="ECO:0007669"/>
    <property type="project" value="TreeGrafter"/>
</dbReference>
<feature type="compositionally biased region" description="Low complexity" evidence="7">
    <location>
        <begin position="1345"/>
        <end position="1364"/>
    </location>
</feature>
<dbReference type="GO" id="GO:0010032">
    <property type="term" value="P:meiotic chromosome condensation"/>
    <property type="evidence" value="ECO:0007669"/>
    <property type="project" value="TreeGrafter"/>
</dbReference>
<feature type="region of interest" description="Disordered" evidence="7">
    <location>
        <begin position="494"/>
        <end position="536"/>
    </location>
</feature>
<gene>
    <name evidence="9" type="ORF">HOLleu_04395</name>
</gene>
<evidence type="ECO:0000256" key="3">
    <source>
        <dbReference type="ARBA" id="ARBA00022776"/>
    </source>
</evidence>
<feature type="region of interest" description="Disordered" evidence="7">
    <location>
        <begin position="1383"/>
        <end position="1428"/>
    </location>
</feature>
<organism evidence="9 10">
    <name type="scientific">Holothuria leucospilota</name>
    <name type="common">Black long sea cucumber</name>
    <name type="synonym">Mertensiothuria leucospilota</name>
    <dbReference type="NCBI Taxonomy" id="206669"/>
    <lineage>
        <taxon>Eukaryota</taxon>
        <taxon>Metazoa</taxon>
        <taxon>Echinodermata</taxon>
        <taxon>Eleutherozoa</taxon>
        <taxon>Echinozoa</taxon>
        <taxon>Holothuroidea</taxon>
        <taxon>Aspidochirotacea</taxon>
        <taxon>Aspidochirotida</taxon>
        <taxon>Holothuriidae</taxon>
        <taxon>Holothuria</taxon>
    </lineage>
</organism>
<dbReference type="InterPro" id="IPR026003">
    <property type="entry name" value="Cohesin_HEAT"/>
</dbReference>
<dbReference type="InterPro" id="IPR011989">
    <property type="entry name" value="ARM-like"/>
</dbReference>
<keyword evidence="6" id="KW-0131">Cell cycle</keyword>
<dbReference type="OrthoDB" id="10263978at2759"/>
<evidence type="ECO:0000256" key="7">
    <source>
        <dbReference type="SAM" id="MobiDB-lite"/>
    </source>
</evidence>
<feature type="compositionally biased region" description="Acidic residues" evidence="7">
    <location>
        <begin position="190"/>
        <end position="201"/>
    </location>
</feature>
<reference evidence="9" key="1">
    <citation type="submission" date="2021-10" db="EMBL/GenBank/DDBJ databases">
        <title>Tropical sea cucumber genome reveals ecological adaptation and Cuvierian tubules defense mechanism.</title>
        <authorList>
            <person name="Chen T."/>
        </authorList>
    </citation>
    <scope>NUCLEOTIDE SEQUENCE</scope>
    <source>
        <strain evidence="9">Nanhai2018</strain>
        <tissue evidence="9">Muscle</tissue>
    </source>
</reference>
<dbReference type="Pfam" id="PF12765">
    <property type="entry name" value="Cohesin_HEAT"/>
    <property type="match status" value="1"/>
</dbReference>
<evidence type="ECO:0000313" key="9">
    <source>
        <dbReference type="EMBL" id="KAJ8050994.1"/>
    </source>
</evidence>
<feature type="compositionally biased region" description="Basic and acidic residues" evidence="7">
    <location>
        <begin position="1395"/>
        <end position="1407"/>
    </location>
</feature>
<dbReference type="GO" id="GO:0000779">
    <property type="term" value="C:condensed chromosome, centromeric region"/>
    <property type="evidence" value="ECO:0007669"/>
    <property type="project" value="TreeGrafter"/>
</dbReference>
<feature type="region of interest" description="Disordered" evidence="7">
    <location>
        <begin position="159"/>
        <end position="204"/>
    </location>
</feature>
<dbReference type="Pfam" id="PF12717">
    <property type="entry name" value="Cnd1"/>
    <property type="match status" value="1"/>
</dbReference>
<feature type="region of interest" description="Disordered" evidence="7">
    <location>
        <begin position="1285"/>
        <end position="1364"/>
    </location>
</feature>
<dbReference type="SUPFAM" id="SSF48371">
    <property type="entry name" value="ARM repeat"/>
    <property type="match status" value="1"/>
</dbReference>
<feature type="compositionally biased region" description="Polar residues" evidence="7">
    <location>
        <begin position="1301"/>
        <end position="1320"/>
    </location>
</feature>
<sequence>MSPASESKLIEAFLSTRIADVNTEWVNSVWEQDFTELPEIPESLQDITTDEDLSSYLRNIVRECQPWKETGATEKELWTILTEQNITPKALVACLYHFMQRVDKYLSPAVDRVVAILSAQLYFVLINVPGSGAYGILHPVVFEQAVDIFQLLPSIGPSAGDGAKRKRPQSTQSQGNKAARVTRGKNQVVDFEDESDEEGDGDGISVMTPQEEKHLKACLLETLKELLQLIDKKRLKDNEQVSSQVISRLAELTRTTGGDYARVDFTDSNISSCTSFTQGAFMGLKFLGSTLQGEENAVMLTLVFKHLMQNLLMLMGDNEGVAANAIPQLILKIKDTALQFVCHMIGHMGEKSYASVRVLLQHMCVKVPDKAEYRALVSSEVAIILQRLPDEVQGRFMEWLCKYSRNVKIGYRVFALEVVSAMMEPPAPDANVTPVAAGSTNQFLSQKFLLAMLIGRCSDKAPTVRAKALTCLGQFTSNENPQIALALQELFLQSPSPAGDQNKKPSEEKVEAPSAMETDEGESPNPGVTGKDGATPGNLAGGSPLLLLNMSNGGQGYDLKGFLAMVKQRACDEKVGVRKAALQVLENLSQVDKTNLDPESMKVIQERCLDPALSVRKQAMGSFTNLLLKYPTNEALQSYRSWLGGVLPLVLDQESSAQERCLQLLQDTIVGHIVPLNKSTGDNHKLAWDLLKRLTEPEMHESRKFLQKACSLWSRQKYIKPAMMKSLVSHLESDHDEAVWMLLAEITPFFKSLDAAFVAQAWMTWSSQNKDQKAVLQYMLTVMGHLAQGMPDHLSQDLQQNLEQRLLQFTDPPHLIGAILEALSKLKCSSANTTVDQAMAPISEKVIQACEQYLSELVLTEDASQVTWSEEILVRYLFTLGEVAQLSPNKTPQRVFMLVQSLLAGPGVTPNAADIPSTQNSQGSSQPPLSQFGGNALSNTVRAYTFLTLGKLCLQHGGLAKQCIAAFARELEMSDDAAVRNNVMVIMCDLCIRYPNLVDRYIPNLASCLKDNSLLVRKQTLTLLTHLLLEDYVKWRGPLFFRFLTALVDESEEIRNFAEFCLVQLLLKRQPTMLFQHFLEAIFHFNNYEKHSTYNKFTQTDRERALFSLKGEVHSAQRMKLYTFMLQHMEDEHRFHLTAKLCQDILGIFVDNVLPLNEETQDILKDTLAILGCKDIKLASLRARNVNQADIVEEMEMAQAVMNQAKTKLISQVVKKNVIENIVPVVIALKQMLAKLRSPLMRYLMLFLKELMKDYRHEIKDILAADRQLAAEIEFDIRRFEEQQQAEEERLAEERAAAEAKNNTSRRPSTGSTPVPQTARTPPLSRTPHPRTPKGTPQPAVPLSPRMVTPPRMRTTPRPGTATPARTLVAQAIANSARKAAAMSAQKQQPTLKPLSERAENSQDVGHKKGRKAKASPNNPYSFENSEEVDVKPNVKELDALIEKNRAISTPDKTIMDVTFQAPVDLSVIPLDSPALVPSSLPIRVYSDQDPRKGPGTKSWTPQLEDEENAGRENLILMFSPDHPPPKPRKWNVTVKGGESSASRNVRVSLRRLNLESNRSGEGMETPDTSEDEEPRKRRSTRLMKT</sequence>
<accession>A0A9Q1CUD3</accession>
<keyword evidence="3" id="KW-0498">Mitosis</keyword>
<dbReference type="Gene3D" id="1.25.10.10">
    <property type="entry name" value="Leucine-rich Repeat Variant"/>
    <property type="match status" value="3"/>
</dbReference>
<dbReference type="EMBL" id="JAIZAY010000001">
    <property type="protein sequence ID" value="KAJ8050994.1"/>
    <property type="molecule type" value="Genomic_DNA"/>
</dbReference>
<keyword evidence="5" id="KW-0539">Nucleus</keyword>
<feature type="region of interest" description="Disordered" evidence="7">
    <location>
        <begin position="1485"/>
        <end position="1586"/>
    </location>
</feature>
<keyword evidence="10" id="KW-1185">Reference proteome</keyword>
<proteinExistence type="predicted"/>
<keyword evidence="2" id="KW-0132">Cell division</keyword>
<evidence type="ECO:0000256" key="4">
    <source>
        <dbReference type="ARBA" id="ARBA00023067"/>
    </source>
</evidence>
<feature type="compositionally biased region" description="Basic residues" evidence="7">
    <location>
        <begin position="1577"/>
        <end position="1586"/>
    </location>
</feature>
<evidence type="ECO:0000256" key="1">
    <source>
        <dbReference type="ARBA" id="ARBA00004123"/>
    </source>
</evidence>
<evidence type="ECO:0000256" key="6">
    <source>
        <dbReference type="ARBA" id="ARBA00023306"/>
    </source>
</evidence>
<evidence type="ECO:0000256" key="5">
    <source>
        <dbReference type="ARBA" id="ARBA00023242"/>
    </source>
</evidence>
<feature type="compositionally biased region" description="Low complexity" evidence="7">
    <location>
        <begin position="1540"/>
        <end position="1560"/>
    </location>
</feature>
<feature type="compositionally biased region" description="Basic and acidic residues" evidence="7">
    <location>
        <begin position="1285"/>
        <end position="1298"/>
    </location>
</feature>
<dbReference type="GO" id="GO:0007076">
    <property type="term" value="P:mitotic chromosome condensation"/>
    <property type="evidence" value="ECO:0007669"/>
    <property type="project" value="InterPro"/>
</dbReference>
<dbReference type="PANTHER" id="PTHR14222:SF1">
    <property type="entry name" value="CONDENSIN-2 COMPLEX SUBUNIT D3"/>
    <property type="match status" value="1"/>
</dbReference>
<dbReference type="InterPro" id="IPR032682">
    <property type="entry name" value="Cnd1_C"/>
</dbReference>
<comment type="subcellular location">
    <subcellularLocation>
        <location evidence="1">Nucleus</location>
    </subcellularLocation>
</comment>
<dbReference type="InterPro" id="IPR026971">
    <property type="entry name" value="CND1/NCAPD3"/>
</dbReference>
<comment type="caution">
    <text evidence="9">The sequence shown here is derived from an EMBL/GenBank/DDBJ whole genome shotgun (WGS) entry which is preliminary data.</text>
</comment>
<dbReference type="PANTHER" id="PTHR14222">
    <property type="entry name" value="CONDENSIN"/>
    <property type="match status" value="1"/>
</dbReference>
<protein>
    <submittedName>
        <fullName evidence="9">Condensin-2 complex subunit D3</fullName>
    </submittedName>
</protein>
<evidence type="ECO:0000256" key="2">
    <source>
        <dbReference type="ARBA" id="ARBA00022618"/>
    </source>
</evidence>
<feature type="domain" description="Condensin complex subunit 1 C-terminal" evidence="8">
    <location>
        <begin position="979"/>
        <end position="1145"/>
    </location>
</feature>
<dbReference type="GO" id="GO:0005634">
    <property type="term" value="C:nucleus"/>
    <property type="evidence" value="ECO:0007669"/>
    <property type="project" value="UniProtKB-SubCell"/>
</dbReference>
<evidence type="ECO:0000313" key="10">
    <source>
        <dbReference type="Proteomes" id="UP001152320"/>
    </source>
</evidence>